<dbReference type="HOGENOM" id="CLU_3200813_0_0_4"/>
<dbReference type="KEGG" id="jag:GJA_477"/>
<reference evidence="1 2" key="1">
    <citation type="journal article" date="2015" name="Genome Announc.">
        <title>Genome Sequence of Mushroom Soft-Rot Pathogen Janthinobacterium agaricidamnosum.</title>
        <authorList>
            <person name="Graupner K."/>
            <person name="Lackner G."/>
            <person name="Hertweck C."/>
        </authorList>
    </citation>
    <scope>NUCLEOTIDE SEQUENCE [LARGE SCALE GENOMIC DNA]</scope>
    <source>
        <strain evidence="2">NBRC 102515 / DSM 9628</strain>
    </source>
</reference>
<dbReference type="Proteomes" id="UP000027604">
    <property type="component" value="Chromosome I"/>
</dbReference>
<protein>
    <submittedName>
        <fullName evidence="1">Uncharacterized protein</fullName>
    </submittedName>
</protein>
<name>W0V1I2_9BURK</name>
<keyword evidence="2" id="KW-1185">Reference proteome</keyword>
<dbReference type="EMBL" id="HG322949">
    <property type="protein sequence ID" value="CDG81137.1"/>
    <property type="molecule type" value="Genomic_DNA"/>
</dbReference>
<gene>
    <name evidence="1" type="ORF">GJA_477</name>
</gene>
<organism evidence="1 2">
    <name type="scientific">Janthinobacterium agaricidamnosum NBRC 102515 = DSM 9628</name>
    <dbReference type="NCBI Taxonomy" id="1349767"/>
    <lineage>
        <taxon>Bacteria</taxon>
        <taxon>Pseudomonadati</taxon>
        <taxon>Pseudomonadota</taxon>
        <taxon>Betaproteobacteria</taxon>
        <taxon>Burkholderiales</taxon>
        <taxon>Oxalobacteraceae</taxon>
        <taxon>Janthinobacterium</taxon>
    </lineage>
</organism>
<accession>W0V1I2</accession>
<sequence>MPALIVSTYSWNTICLRFPRQTGHAFRDMKKGGIRISMPPFTFQA</sequence>
<evidence type="ECO:0000313" key="2">
    <source>
        <dbReference type="Proteomes" id="UP000027604"/>
    </source>
</evidence>
<proteinExistence type="predicted"/>
<evidence type="ECO:0000313" key="1">
    <source>
        <dbReference type="EMBL" id="CDG81137.1"/>
    </source>
</evidence>
<dbReference type="AlphaFoldDB" id="W0V1I2"/>